<proteinExistence type="predicted"/>
<keyword evidence="3" id="KW-1185">Reference proteome</keyword>
<evidence type="ECO:0000313" key="3">
    <source>
        <dbReference type="Proteomes" id="UP000198922"/>
    </source>
</evidence>
<organism evidence="2 3">
    <name type="scientific">Limimaricola pyoseonensis</name>
    <dbReference type="NCBI Taxonomy" id="521013"/>
    <lineage>
        <taxon>Bacteria</taxon>
        <taxon>Pseudomonadati</taxon>
        <taxon>Pseudomonadota</taxon>
        <taxon>Alphaproteobacteria</taxon>
        <taxon>Rhodobacterales</taxon>
        <taxon>Paracoccaceae</taxon>
        <taxon>Limimaricola</taxon>
    </lineage>
</organism>
<dbReference type="OrthoDB" id="7865140at2"/>
<feature type="compositionally biased region" description="Acidic residues" evidence="1">
    <location>
        <begin position="48"/>
        <end position="65"/>
    </location>
</feature>
<name>A0A1G7H2R5_9RHOB</name>
<gene>
    <name evidence="2" type="ORF">SAMN04488567_3052</name>
</gene>
<evidence type="ECO:0000313" key="2">
    <source>
        <dbReference type="EMBL" id="SDE94706.1"/>
    </source>
</evidence>
<sequence>MMRILAIVAAAVLAVIAVTMLVGQDEGTESLAEGSEVDQLAEPPTADIVDEEGGADAEPVEELGEEPVPAADQTTTEAMTDEVEEETVPAAEGTEPEVVQSDVGLAEEVETEAEAKLGTELAGSAEGLERLDALLTPEGFDYDAVQEAISNSDLEQSRKDQLANALEKANPYRPLRDALLEDIRADLGLD</sequence>
<protein>
    <submittedName>
        <fullName evidence="2">Uncharacterized protein</fullName>
    </submittedName>
</protein>
<dbReference type="STRING" id="521013.SAMN04488567_3052"/>
<dbReference type="AlphaFoldDB" id="A0A1G7H2R5"/>
<accession>A0A1G7H2R5</accession>
<reference evidence="3" key="1">
    <citation type="submission" date="2016-10" db="EMBL/GenBank/DDBJ databases">
        <authorList>
            <person name="Varghese N."/>
            <person name="Submissions S."/>
        </authorList>
    </citation>
    <scope>NUCLEOTIDE SEQUENCE [LARGE SCALE GENOMIC DNA]</scope>
    <source>
        <strain evidence="3">DSM 21424</strain>
    </source>
</reference>
<dbReference type="RefSeq" id="WP_090113399.1">
    <property type="nucleotide sequence ID" value="NZ_FNAT01000005.1"/>
</dbReference>
<evidence type="ECO:0000256" key="1">
    <source>
        <dbReference type="SAM" id="MobiDB-lite"/>
    </source>
</evidence>
<dbReference type="EMBL" id="FNAT01000005">
    <property type="protein sequence ID" value="SDE94706.1"/>
    <property type="molecule type" value="Genomic_DNA"/>
</dbReference>
<feature type="region of interest" description="Disordered" evidence="1">
    <location>
        <begin position="29"/>
        <end position="104"/>
    </location>
</feature>
<dbReference type="Proteomes" id="UP000198922">
    <property type="component" value="Unassembled WGS sequence"/>
</dbReference>